<accession>A0A0G3H1P3</accession>
<feature type="transmembrane region" description="Helical" evidence="8">
    <location>
        <begin position="102"/>
        <end position="120"/>
    </location>
</feature>
<evidence type="ECO:0000256" key="2">
    <source>
        <dbReference type="ARBA" id="ARBA00022475"/>
    </source>
</evidence>
<keyword evidence="3 9" id="KW-0808">Transferase</keyword>
<evidence type="ECO:0000313" key="9">
    <source>
        <dbReference type="EMBL" id="AKK05728.1"/>
    </source>
</evidence>
<dbReference type="GO" id="GO:0005886">
    <property type="term" value="C:plasma membrane"/>
    <property type="evidence" value="ECO:0007669"/>
    <property type="project" value="UniProtKB-SubCell"/>
</dbReference>
<keyword evidence="2" id="KW-1003">Cell membrane</keyword>
<dbReference type="RefSeq" id="WP_047261889.1">
    <property type="nucleotide sequence ID" value="NZ_CP011542.1"/>
</dbReference>
<feature type="transmembrane region" description="Helical" evidence="8">
    <location>
        <begin position="306"/>
        <end position="324"/>
    </location>
</feature>
<proteinExistence type="inferred from homology"/>
<dbReference type="Pfam" id="PF09594">
    <property type="entry name" value="GT87"/>
    <property type="match status" value="1"/>
</dbReference>
<evidence type="ECO:0000256" key="3">
    <source>
        <dbReference type="ARBA" id="ARBA00022679"/>
    </source>
</evidence>
<evidence type="ECO:0000256" key="1">
    <source>
        <dbReference type="ARBA" id="ARBA00004651"/>
    </source>
</evidence>
<evidence type="ECO:0000256" key="5">
    <source>
        <dbReference type="ARBA" id="ARBA00022989"/>
    </source>
</evidence>
<feature type="transmembrane region" description="Helical" evidence="8">
    <location>
        <begin position="352"/>
        <end position="372"/>
    </location>
</feature>
<comment type="subcellular location">
    <subcellularLocation>
        <location evidence="1">Cell membrane</location>
        <topology evidence="1">Multi-pass membrane protein</topology>
    </subcellularLocation>
</comment>
<sequence>MTADTYLDRVSDFFASRPTLVRVLIGLGFVVSTVIMAWQTFGTSGHIDMIVYRAGAQAYLDGGSLYDQPFPAYDLMLPFIYPPFAALLLSPFTLLSPDASGYAMVGISSLLMLLCVWFLAHYLFPTSHRALLFIAWGWGFCLLAEPLRHNASFGQINMWLLALVFLDIVPRNRRLPQGWLIGVAAAIKLTPVVMLFVFLLRKDWRAIAAAVIGGAVATGIGALHNAKETWDFYTHAIFVMNDNSKIGVNVAYISNQSIKGVITRLWPSNEAANNATSTINVIWLVLVILTIAAFFLVISRLLKRNLFFEAALANSTLMLLISPISWSHHWVWLPLWLLMIFYYAASLRNTAVLWFATALSFFTLTIPPHWWLGDPKGDQDFQQILYMKLFMDDYFFWAIILTVIMTIAVPNMSRIRSQVLSK</sequence>
<organism evidence="9 10">
    <name type="scientific">Corynebacterium mustelae</name>
    <dbReference type="NCBI Taxonomy" id="571915"/>
    <lineage>
        <taxon>Bacteria</taxon>
        <taxon>Bacillati</taxon>
        <taxon>Actinomycetota</taxon>
        <taxon>Actinomycetes</taxon>
        <taxon>Mycobacteriales</taxon>
        <taxon>Corynebacteriaceae</taxon>
        <taxon>Corynebacterium</taxon>
    </lineage>
</organism>
<dbReference type="EC" id="2.4.1.-" evidence="9"/>
<gene>
    <name evidence="9" type="ORF">CMUST_06970</name>
</gene>
<evidence type="ECO:0000256" key="7">
    <source>
        <dbReference type="ARBA" id="ARBA00024033"/>
    </source>
</evidence>
<dbReference type="PATRIC" id="fig|571915.4.peg.1485"/>
<dbReference type="EMBL" id="CP011542">
    <property type="protein sequence ID" value="AKK05728.1"/>
    <property type="molecule type" value="Genomic_DNA"/>
</dbReference>
<dbReference type="InterPro" id="IPR018584">
    <property type="entry name" value="GT87"/>
</dbReference>
<reference evidence="10" key="2">
    <citation type="submission" date="2015-05" db="EMBL/GenBank/DDBJ databases">
        <title>Complete genome sequence of Corynebacterium mustelae DSM 45274, isolated from various tissues of a male ferret with lethal sepsis.</title>
        <authorList>
            <person name="Ruckert C."/>
            <person name="Albersmeier A."/>
            <person name="Winkler A."/>
            <person name="Tauch A."/>
        </authorList>
    </citation>
    <scope>NUCLEOTIDE SEQUENCE [LARGE SCALE GENOMIC DNA]</scope>
    <source>
        <strain evidence="10">DSM 45274</strain>
    </source>
</reference>
<reference evidence="9 10" key="1">
    <citation type="journal article" date="2015" name="Genome Announc.">
        <title>Complete Genome Sequence of the Type Strain Corynebacterium mustelae DSM 45274, Isolated from Various Tissues of a Male Ferret with Lethal Sepsis.</title>
        <authorList>
            <person name="Ruckert C."/>
            <person name="Eimer J."/>
            <person name="Winkler A."/>
            <person name="Tauch A."/>
        </authorList>
    </citation>
    <scope>NUCLEOTIDE SEQUENCE [LARGE SCALE GENOMIC DNA]</scope>
    <source>
        <strain evidence="9 10">DSM 45274</strain>
    </source>
</reference>
<evidence type="ECO:0000256" key="4">
    <source>
        <dbReference type="ARBA" id="ARBA00022692"/>
    </source>
</evidence>
<name>A0A0G3H1P3_9CORY</name>
<keyword evidence="5 8" id="KW-1133">Transmembrane helix</keyword>
<feature type="transmembrane region" description="Helical" evidence="8">
    <location>
        <begin position="20"/>
        <end position="41"/>
    </location>
</feature>
<dbReference type="GO" id="GO:0016758">
    <property type="term" value="F:hexosyltransferase activity"/>
    <property type="evidence" value="ECO:0007669"/>
    <property type="project" value="InterPro"/>
</dbReference>
<feature type="transmembrane region" description="Helical" evidence="8">
    <location>
        <begin position="394"/>
        <end position="412"/>
    </location>
</feature>
<evidence type="ECO:0000256" key="6">
    <source>
        <dbReference type="ARBA" id="ARBA00023136"/>
    </source>
</evidence>
<feature type="transmembrane region" description="Helical" evidence="8">
    <location>
        <begin position="75"/>
        <end position="95"/>
    </location>
</feature>
<keyword evidence="6 8" id="KW-0472">Membrane</keyword>
<evidence type="ECO:0000256" key="8">
    <source>
        <dbReference type="SAM" id="Phobius"/>
    </source>
</evidence>
<comment type="similarity">
    <text evidence="7">Belongs to the glycosyltransferase 87 family.</text>
</comment>
<dbReference type="Proteomes" id="UP000035199">
    <property type="component" value="Chromosome"/>
</dbReference>
<keyword evidence="4 8" id="KW-0812">Transmembrane</keyword>
<feature type="transmembrane region" description="Helical" evidence="8">
    <location>
        <begin position="179"/>
        <end position="199"/>
    </location>
</feature>
<evidence type="ECO:0000313" key="10">
    <source>
        <dbReference type="Proteomes" id="UP000035199"/>
    </source>
</evidence>
<feature type="transmembrane region" description="Helical" evidence="8">
    <location>
        <begin position="281"/>
        <end position="299"/>
    </location>
</feature>
<dbReference type="KEGG" id="cmv:CMUST_06970"/>
<keyword evidence="9" id="KW-0328">Glycosyltransferase</keyword>
<protein>
    <submittedName>
        <fullName evidence="9">Putative DUF2029 family protein</fullName>
        <ecNumber evidence="9">2.4.1.-</ecNumber>
    </submittedName>
</protein>
<keyword evidence="10" id="KW-1185">Reference proteome</keyword>
<dbReference type="AlphaFoldDB" id="A0A0G3H1P3"/>
<feature type="transmembrane region" description="Helical" evidence="8">
    <location>
        <begin position="206"/>
        <end position="224"/>
    </location>
</feature>
<dbReference type="STRING" id="571915.CMUST_06970"/>
<feature type="transmembrane region" description="Helical" evidence="8">
    <location>
        <begin position="330"/>
        <end position="345"/>
    </location>
</feature>